<dbReference type="Proteomes" id="UP000193963">
    <property type="component" value="Unassembled WGS sequence"/>
</dbReference>
<dbReference type="PANTHER" id="PTHR43775:SF37">
    <property type="entry name" value="SI:DKEY-61P9.11"/>
    <property type="match status" value="1"/>
</dbReference>
<dbReference type="SMART" id="SM00822">
    <property type="entry name" value="PKS_KR"/>
    <property type="match status" value="1"/>
</dbReference>
<dbReference type="Gene3D" id="3.90.180.10">
    <property type="entry name" value="Medium-chain alcohol dehydrogenases, catalytic domain"/>
    <property type="match status" value="1"/>
</dbReference>
<protein>
    <submittedName>
        <fullName evidence="12">Erythronolide synthase, modules 3 and 4</fullName>
        <ecNumber evidence="12">2.3.1.94</ecNumber>
    </submittedName>
</protein>
<feature type="compositionally biased region" description="Basic and acidic residues" evidence="8">
    <location>
        <begin position="1543"/>
        <end position="1552"/>
    </location>
</feature>
<name>A0A1X6Y9H1_9RHOB</name>
<dbReference type="Pfam" id="PF21089">
    <property type="entry name" value="PKS_DH_N"/>
    <property type="match status" value="1"/>
</dbReference>
<reference evidence="12 13" key="1">
    <citation type="submission" date="2017-03" db="EMBL/GenBank/DDBJ databases">
        <authorList>
            <person name="Afonso C.L."/>
            <person name="Miller P.J."/>
            <person name="Scott M.A."/>
            <person name="Spackman E."/>
            <person name="Goraichik I."/>
            <person name="Dimitrov K.M."/>
            <person name="Suarez D.L."/>
            <person name="Swayne D.E."/>
        </authorList>
    </citation>
    <scope>NUCLEOTIDE SEQUENCE [LARGE SCALE GENOMIC DNA]</scope>
    <source>
        <strain evidence="12 13">CECT 7751</strain>
    </source>
</reference>
<dbReference type="InterPro" id="IPR011032">
    <property type="entry name" value="GroES-like_sf"/>
</dbReference>
<keyword evidence="4" id="KW-0521">NADP</keyword>
<evidence type="ECO:0000259" key="11">
    <source>
        <dbReference type="PROSITE" id="PS52019"/>
    </source>
</evidence>
<dbReference type="InterPro" id="IPR032821">
    <property type="entry name" value="PKS_assoc"/>
</dbReference>
<dbReference type="InterPro" id="IPR020843">
    <property type="entry name" value="ER"/>
</dbReference>
<dbReference type="Pfam" id="PF00550">
    <property type="entry name" value="PP-binding"/>
    <property type="match status" value="1"/>
</dbReference>
<keyword evidence="5" id="KW-0511">Multifunctional enzyme</keyword>
<feature type="region of interest" description="C-terminal hotdog fold" evidence="7">
    <location>
        <begin position="1022"/>
        <end position="1170"/>
    </location>
</feature>
<dbReference type="InterPro" id="IPR042104">
    <property type="entry name" value="PKS_dehydratase_sf"/>
</dbReference>
<gene>
    <name evidence="12" type="primary">eryA</name>
    <name evidence="12" type="ORF">PSM7751_00237</name>
</gene>
<evidence type="ECO:0000259" key="10">
    <source>
        <dbReference type="PROSITE" id="PS52004"/>
    </source>
</evidence>
<dbReference type="InterPro" id="IPR013149">
    <property type="entry name" value="ADH-like_C"/>
</dbReference>
<evidence type="ECO:0000259" key="9">
    <source>
        <dbReference type="PROSITE" id="PS50075"/>
    </source>
</evidence>
<dbReference type="InterPro" id="IPR016036">
    <property type="entry name" value="Malonyl_transacylase_ACP-bd"/>
</dbReference>
<evidence type="ECO:0000256" key="2">
    <source>
        <dbReference type="ARBA" id="ARBA00022553"/>
    </source>
</evidence>
<feature type="region of interest" description="Disordered" evidence="8">
    <location>
        <begin position="1536"/>
        <end position="1555"/>
    </location>
</feature>
<dbReference type="SMART" id="SM00826">
    <property type="entry name" value="PKS_DH"/>
    <property type="match status" value="1"/>
</dbReference>
<dbReference type="Gene3D" id="3.40.50.720">
    <property type="entry name" value="NAD(P)-binding Rossmann-like Domain"/>
    <property type="match status" value="3"/>
</dbReference>
<evidence type="ECO:0000313" key="12">
    <source>
        <dbReference type="EMBL" id="SLN12779.1"/>
    </source>
</evidence>
<dbReference type="GO" id="GO:0004315">
    <property type="term" value="F:3-oxoacyl-[acyl-carrier-protein] synthase activity"/>
    <property type="evidence" value="ECO:0007669"/>
    <property type="project" value="InterPro"/>
</dbReference>
<dbReference type="EMBL" id="FWFN01000001">
    <property type="protein sequence ID" value="SLN12779.1"/>
    <property type="molecule type" value="Genomic_DNA"/>
</dbReference>
<evidence type="ECO:0000256" key="1">
    <source>
        <dbReference type="ARBA" id="ARBA00022450"/>
    </source>
</evidence>
<dbReference type="PROSITE" id="PS00606">
    <property type="entry name" value="KS3_1"/>
    <property type="match status" value="1"/>
</dbReference>
<dbReference type="PROSITE" id="PS52019">
    <property type="entry name" value="PKS_MFAS_DH"/>
    <property type="match status" value="1"/>
</dbReference>
<dbReference type="GO" id="GO:0016491">
    <property type="term" value="F:oxidoreductase activity"/>
    <property type="evidence" value="ECO:0007669"/>
    <property type="project" value="InterPro"/>
</dbReference>
<dbReference type="Pfam" id="PF00698">
    <property type="entry name" value="Acyl_transf_1"/>
    <property type="match status" value="1"/>
</dbReference>
<feature type="domain" description="PKS/mFAS DH" evidence="11">
    <location>
        <begin position="890"/>
        <end position="1170"/>
    </location>
</feature>
<dbReference type="PANTHER" id="PTHR43775">
    <property type="entry name" value="FATTY ACID SYNTHASE"/>
    <property type="match status" value="1"/>
</dbReference>
<dbReference type="InterPro" id="IPR018201">
    <property type="entry name" value="Ketoacyl_synth_AS"/>
</dbReference>
<dbReference type="GO" id="GO:0047879">
    <property type="term" value="F:erythronolide synthase activity"/>
    <property type="evidence" value="ECO:0007669"/>
    <property type="project" value="UniProtKB-EC"/>
</dbReference>
<dbReference type="Pfam" id="PF16197">
    <property type="entry name" value="KAsynt_C_assoc"/>
    <property type="match status" value="1"/>
</dbReference>
<dbReference type="Gene3D" id="3.40.366.10">
    <property type="entry name" value="Malonyl-Coenzyme A Acyl Carrier Protein, domain 2"/>
    <property type="match status" value="1"/>
</dbReference>
<evidence type="ECO:0000256" key="3">
    <source>
        <dbReference type="ARBA" id="ARBA00022679"/>
    </source>
</evidence>
<dbReference type="InterPro" id="IPR057326">
    <property type="entry name" value="KR_dom"/>
</dbReference>
<dbReference type="InterPro" id="IPR036291">
    <property type="entry name" value="NAD(P)-bd_dom_sf"/>
</dbReference>
<dbReference type="InterPro" id="IPR020806">
    <property type="entry name" value="PKS_PP-bd"/>
</dbReference>
<keyword evidence="2" id="KW-0597">Phosphoprotein</keyword>
<dbReference type="GO" id="GO:0006633">
    <property type="term" value="P:fatty acid biosynthetic process"/>
    <property type="evidence" value="ECO:0007669"/>
    <property type="project" value="InterPro"/>
</dbReference>
<feature type="domain" description="Ketosynthase family 3 (KS3)" evidence="10">
    <location>
        <begin position="1"/>
        <end position="418"/>
    </location>
</feature>
<evidence type="ECO:0000256" key="8">
    <source>
        <dbReference type="SAM" id="MobiDB-lite"/>
    </source>
</evidence>
<feature type="domain" description="Carrier" evidence="9">
    <location>
        <begin position="2350"/>
        <end position="2427"/>
    </location>
</feature>
<dbReference type="InterPro" id="IPR001227">
    <property type="entry name" value="Ac_transferase_dom_sf"/>
</dbReference>
<dbReference type="FunFam" id="3.40.50.720:FF:000209">
    <property type="entry name" value="Polyketide synthase Pks12"/>
    <property type="match status" value="1"/>
</dbReference>
<dbReference type="InterPro" id="IPR014030">
    <property type="entry name" value="Ketoacyl_synth_N"/>
</dbReference>
<dbReference type="SUPFAM" id="SSF50129">
    <property type="entry name" value="GroES-like"/>
    <property type="match status" value="1"/>
</dbReference>
<dbReference type="SUPFAM" id="SSF55048">
    <property type="entry name" value="Probable ACP-binding domain of malonyl-CoA ACP transacylase"/>
    <property type="match status" value="1"/>
</dbReference>
<dbReference type="SMART" id="SM00829">
    <property type="entry name" value="PKS_ER"/>
    <property type="match status" value="1"/>
</dbReference>
<evidence type="ECO:0000256" key="7">
    <source>
        <dbReference type="PROSITE-ProRule" id="PRU01363"/>
    </source>
</evidence>
<evidence type="ECO:0000256" key="6">
    <source>
        <dbReference type="ARBA" id="ARBA00023315"/>
    </source>
</evidence>
<dbReference type="InterPro" id="IPR050091">
    <property type="entry name" value="PKS_NRPS_Biosynth_Enz"/>
</dbReference>
<dbReference type="InterPro" id="IPR049552">
    <property type="entry name" value="PKS_DH_N"/>
</dbReference>
<dbReference type="Pfam" id="PF00109">
    <property type="entry name" value="ketoacyl-synt"/>
    <property type="match status" value="1"/>
</dbReference>
<dbReference type="GO" id="GO:0031177">
    <property type="term" value="F:phosphopantetheine binding"/>
    <property type="evidence" value="ECO:0007669"/>
    <property type="project" value="InterPro"/>
</dbReference>
<dbReference type="Gene3D" id="3.30.70.3290">
    <property type="match status" value="1"/>
</dbReference>
<feature type="active site" description="Proton donor; for dehydratase activity" evidence="7">
    <location>
        <position position="1085"/>
    </location>
</feature>
<organism evidence="12 13">
    <name type="scientific">Pseudooceanicola marinus</name>
    <dbReference type="NCBI Taxonomy" id="396013"/>
    <lineage>
        <taxon>Bacteria</taxon>
        <taxon>Pseudomonadati</taxon>
        <taxon>Pseudomonadota</taxon>
        <taxon>Alphaproteobacteria</taxon>
        <taxon>Rhodobacterales</taxon>
        <taxon>Paracoccaceae</taxon>
        <taxon>Pseudooceanicola</taxon>
    </lineage>
</organism>
<evidence type="ECO:0000313" key="13">
    <source>
        <dbReference type="Proteomes" id="UP000193963"/>
    </source>
</evidence>
<keyword evidence="13" id="KW-1185">Reference proteome</keyword>
<dbReference type="InterPro" id="IPR013968">
    <property type="entry name" value="PKS_KR"/>
</dbReference>
<evidence type="ECO:0000256" key="4">
    <source>
        <dbReference type="ARBA" id="ARBA00022857"/>
    </source>
</evidence>
<dbReference type="CDD" id="cd05195">
    <property type="entry name" value="enoyl_red"/>
    <property type="match status" value="1"/>
</dbReference>
<proteinExistence type="predicted"/>
<dbReference type="CDD" id="cd00833">
    <property type="entry name" value="PKS"/>
    <property type="match status" value="1"/>
</dbReference>
<dbReference type="Gene3D" id="3.40.47.10">
    <property type="match status" value="1"/>
</dbReference>
<dbReference type="InterPro" id="IPR020841">
    <property type="entry name" value="PKS_Beta-ketoAc_synthase_dom"/>
</dbReference>
<dbReference type="InterPro" id="IPR020807">
    <property type="entry name" value="PKS_DH"/>
</dbReference>
<dbReference type="RefSeq" id="WP_198431837.1">
    <property type="nucleotide sequence ID" value="NZ_PGTC01000009.1"/>
</dbReference>
<dbReference type="EC" id="2.3.1.94" evidence="12"/>
<dbReference type="PROSITE" id="PS52004">
    <property type="entry name" value="KS3_2"/>
    <property type="match status" value="1"/>
</dbReference>
<feature type="active site" description="Proton acceptor; for dehydratase activity" evidence="7">
    <location>
        <position position="919"/>
    </location>
</feature>
<dbReference type="Gene3D" id="1.10.1200.10">
    <property type="entry name" value="ACP-like"/>
    <property type="match status" value="1"/>
</dbReference>
<dbReference type="SUPFAM" id="SSF52151">
    <property type="entry name" value="FabD/lysophospholipase-like"/>
    <property type="match status" value="1"/>
</dbReference>
<dbReference type="SMART" id="SM00823">
    <property type="entry name" value="PKS_PP"/>
    <property type="match status" value="1"/>
</dbReference>
<dbReference type="SMART" id="SM00825">
    <property type="entry name" value="PKS_KS"/>
    <property type="match status" value="1"/>
</dbReference>
<dbReference type="Pfam" id="PF08240">
    <property type="entry name" value="ADH_N"/>
    <property type="match status" value="1"/>
</dbReference>
<dbReference type="InterPro" id="IPR036736">
    <property type="entry name" value="ACP-like_sf"/>
</dbReference>
<dbReference type="PROSITE" id="PS50075">
    <property type="entry name" value="CARRIER"/>
    <property type="match status" value="1"/>
</dbReference>
<dbReference type="SUPFAM" id="SSF47336">
    <property type="entry name" value="ACP-like"/>
    <property type="match status" value="1"/>
</dbReference>
<keyword evidence="1" id="KW-0596">Phosphopantetheine</keyword>
<dbReference type="SMART" id="SM00827">
    <property type="entry name" value="PKS_AT"/>
    <property type="match status" value="1"/>
</dbReference>
<dbReference type="InterPro" id="IPR014031">
    <property type="entry name" value="Ketoacyl_synth_C"/>
</dbReference>
<dbReference type="Pfam" id="PF00107">
    <property type="entry name" value="ADH_zinc_N"/>
    <property type="match status" value="1"/>
</dbReference>
<evidence type="ECO:0000256" key="5">
    <source>
        <dbReference type="ARBA" id="ARBA00023268"/>
    </source>
</evidence>
<feature type="region of interest" description="N-terminal hotdog fold" evidence="7">
    <location>
        <begin position="890"/>
        <end position="1009"/>
    </location>
</feature>
<dbReference type="Gene3D" id="3.10.129.110">
    <property type="entry name" value="Polyketide synthase dehydratase"/>
    <property type="match status" value="1"/>
</dbReference>
<dbReference type="InterPro" id="IPR013154">
    <property type="entry name" value="ADH-like_N"/>
</dbReference>
<dbReference type="SUPFAM" id="SSF53901">
    <property type="entry name" value="Thiolase-like"/>
    <property type="match status" value="1"/>
</dbReference>
<dbReference type="Pfam" id="PF02801">
    <property type="entry name" value="Ketoacyl-synt_C"/>
    <property type="match status" value="1"/>
</dbReference>
<sequence length="2477" mass="259938">MIRFAGRACRLPMAPDVTAFEALLYDGRSAVTQIPEDRWRHAPFFHPVPGTPGRCYSFAAGVVDGIHAFDPAPFGISPREAAYMDPQQRLFLQVVWDALEDACLKPSELAGKEIGVFAGASLMDYGAGLGYDPQAADSYAMSGSSLAVIANRVSHVFDWHGPSMTIDTACSSSLFALNAARKALESGEVEIAVVGATNALLLPSQFVGFAAARMLSPSGLCQAFGAGADGYVRGEGAVAFVLVRDSAEAPLSPRDRGRLLHVETNTSGQTVNIALPSARAQTALLRSAYDRAGIDPDQLDFVEAHGTGTAAGDPVEAEALGLALGQRRGAPLPIGSVKTNIGHLEPAAGSAGLLKALIALERAELPPSLNAAELNPAIPFDRLNLDLVQQRRPLDGAAMAGVSSFGFGGANAHAILGAPDPRPVPAVEEQGPEPRPIHLASAFCREALREMLEEQGARLFDPAGQQNTRLVDEALHHRDLHPHRVAIIARTPRTAQAARAAFEVGQRHPALEMAGSRLVDAPPVFVFSGNGAQYPGMSRAAYAGSPDYRDAYDRIDRAWQAQAGWSLVDRLGAEDLGVQLSKAPVSQPLLFADQAATALALMARGAQPAAVMGHSAGEVAAAFIADALDLASAVRLVQARSLTQESLAGQGTMAALQLGIEEARDILATHGDPRIEIAADNSPRSVSLVGPRDALEAFTRHARRGLRLACVPLRVDYPFHSSAQEALRASLFDHLGVLDPGPEAVPIYSSVTGRRLVGGDLDSFHWWRNMRQPVLFRRAVQALAEDGHRLFLEIGPDPVLAAYLRDSLGTEAGEIAVLPSLARKDEASPDPLDRVLARLLVNGARLDRTALAPPPAGPSRELRSYPWQLKHLAASDTPALSRDSGRSGFHPLLGRQADASATLWTNEMDPDLQPAFAAHRVADRCLLPGTALAEMALAAAQRSLGAEAVTLDDFDMTAALPLTPRSLTEVRTEVVPAERRLRIASRPRWSEEAWRGHATGRFARSVDPQSVPPVPAPDPALRPGDGPAHRLYAQAAEIGLTYGPAFRNLSHYRMPGEDEIEVILQARRPDGYDPADYALDPVGADAVLHGLIGALHQGRFADEVLAFVPTRITRLDLLHPGCALAAGRIHLRRRGDRSLRADLTLFDAAGRLVARMDGVELRALRATQLVDLSRHAFGLETVPIDPPGLPQKAPAPWPAPEEVVAQLGALSGEAPEAPEEAALLLDALAQRIAFDTLAAVGPASGGDAQGVAAKTLRQGLSDLLAPLDLPTQALGQEAELECDLPDAAALITGISAEYPALIAECTALAHLAEALPRWLATGLPESEEAGFGRAVLDGLEVGSVMTEARARLVAENLGRLLAARSGRARRPLCVVELCDGPPRLLPHLQGGADGAAWTAWALEEDRAALLPPALGDGIGRVGPAHLAEIGSVDLVLGCGSAMTPVTWSTRLAALSPALRPGGAVILAEARPRPHLALLRLLGEALAEEDADRPRPPKLQEAPGLEEAARAAGFEETWAQPCAGACGLTLLIARTPDGVTRDGGAPRDTDAQRGEGTGLEEMLRAALVGEALPSEETAEPLPVLTGAEGAGPLVLFAPKPEPEGQERPGAPRLAARLLALSTRLRREEARGARDIWLICPGGAGAGGLAPPDPDQAALWAVMRTAKNEYPGFDIHAVDPTGLPPGEAAARIAALIAAGTPETELCLMPDGPRALRVRAGAAPTAATSPAVRLTADPAGGLDRLAWRAAPLPEPGPGEVRVDVAATGLNYRDVMWSMALLPEEALEGGFAGPTLGLECAGRVAALGAGVTGLAVGDAVVSFGPACLSSHMVTDAAWLTRLPDGLSPEEAATLPVAFFTAFYALEHLGRMRPGETVLIHGGAGGVGLAAIQIAQWRGARTIATAGTEAKRAYLRALGVEHVLSSRDLTFAAEVRALGGVDLVLNALAGEAMERSLGLLRPFGRFLELGKVDFYANTGIGLRPLKDNVTYHGVDIDRLLRHDPALARELFAQVMTLFGDGALAPLPVRAFDGTQVQEAFRLMQRSGHVGKLVIRPPATPRAAPPDAPVLFRPEPEGVVVIAGGGSGLGLALAARLVRNGARKIAVLGRRAEPAPALLLEMARAAEQGAEIRPVCCDIADAAALEDSLQTLRNWGPLDLVVNSAMVLQDMRLADLSAPVLKKVLAAKVTGTRNLDHATRGDALRGFVVFTSMATLIGNHGQGAYVAGNAWAEALVRQRRAAGLPGLAVGWGAIDDCGYLTRDAETAQVVRRFGGGVRFGVAQALRALDELLAFDQQEDADPVIWVSPMAWAAPAASLRLLRGPMHQVLRALGQQSGEGPEGDDLRATLATLSSEAAEKRLTGFLLREVARILRVPESGLSATRPVADFGVDSLMGIELGLAAQQALGDDIPLMAISDAQSMAEIARRIVAHIQGTGPGAGDSGLGDLAAQHLGAASAGRTSAPDGLPARRAAGGGGAMEAAE</sequence>
<dbReference type="InterPro" id="IPR016035">
    <property type="entry name" value="Acyl_Trfase/lysoPLipase"/>
</dbReference>
<dbReference type="InterPro" id="IPR009081">
    <property type="entry name" value="PP-bd_ACP"/>
</dbReference>
<dbReference type="Pfam" id="PF14765">
    <property type="entry name" value="PS-DH"/>
    <property type="match status" value="1"/>
</dbReference>
<dbReference type="InterPro" id="IPR049551">
    <property type="entry name" value="PKS_DH_C"/>
</dbReference>
<accession>A0A1X6Y9H1</accession>
<dbReference type="GO" id="GO:0004312">
    <property type="term" value="F:fatty acid synthase activity"/>
    <property type="evidence" value="ECO:0007669"/>
    <property type="project" value="TreeGrafter"/>
</dbReference>
<dbReference type="InterPro" id="IPR016039">
    <property type="entry name" value="Thiolase-like"/>
</dbReference>
<feature type="region of interest" description="Disordered" evidence="8">
    <location>
        <begin position="2450"/>
        <end position="2477"/>
    </location>
</feature>
<dbReference type="InterPro" id="IPR049900">
    <property type="entry name" value="PKS_mFAS_DH"/>
</dbReference>
<keyword evidence="6 12" id="KW-0012">Acyltransferase</keyword>
<dbReference type="Pfam" id="PF08659">
    <property type="entry name" value="KR"/>
    <property type="match status" value="1"/>
</dbReference>
<feature type="compositionally biased region" description="Gly residues" evidence="8">
    <location>
        <begin position="2467"/>
        <end position="2477"/>
    </location>
</feature>
<keyword evidence="3 12" id="KW-0808">Transferase</keyword>
<dbReference type="InterPro" id="IPR014043">
    <property type="entry name" value="Acyl_transferase_dom"/>
</dbReference>
<dbReference type="SUPFAM" id="SSF51735">
    <property type="entry name" value="NAD(P)-binding Rossmann-fold domains"/>
    <property type="match status" value="3"/>
</dbReference>